<dbReference type="InParanoid" id="F4RVQ6"/>
<evidence type="ECO:0000313" key="2">
    <source>
        <dbReference type="Proteomes" id="UP000001072"/>
    </source>
</evidence>
<dbReference type="RefSeq" id="XP_007413195.1">
    <property type="nucleotide sequence ID" value="XM_007413133.1"/>
</dbReference>
<gene>
    <name evidence="1" type="ORF">MELLADRAFT_109206</name>
</gene>
<name>F4RVQ6_MELLP</name>
<dbReference type="Proteomes" id="UP000001072">
    <property type="component" value="Unassembled WGS sequence"/>
</dbReference>
<reference evidence="2" key="1">
    <citation type="journal article" date="2011" name="Proc. Natl. Acad. Sci. U.S.A.">
        <title>Obligate biotrophy features unraveled by the genomic analysis of rust fungi.</title>
        <authorList>
            <person name="Duplessis S."/>
            <person name="Cuomo C.A."/>
            <person name="Lin Y.-C."/>
            <person name="Aerts A."/>
            <person name="Tisserant E."/>
            <person name="Veneault-Fourrey C."/>
            <person name="Joly D.L."/>
            <person name="Hacquard S."/>
            <person name="Amselem J."/>
            <person name="Cantarel B.L."/>
            <person name="Chiu R."/>
            <person name="Coutinho P.M."/>
            <person name="Feau N."/>
            <person name="Field M."/>
            <person name="Frey P."/>
            <person name="Gelhaye E."/>
            <person name="Goldberg J."/>
            <person name="Grabherr M.G."/>
            <person name="Kodira C.D."/>
            <person name="Kohler A."/>
            <person name="Kuees U."/>
            <person name="Lindquist E.A."/>
            <person name="Lucas S.M."/>
            <person name="Mago R."/>
            <person name="Mauceli E."/>
            <person name="Morin E."/>
            <person name="Murat C."/>
            <person name="Pangilinan J.L."/>
            <person name="Park R."/>
            <person name="Pearson M."/>
            <person name="Quesneville H."/>
            <person name="Rouhier N."/>
            <person name="Sakthikumar S."/>
            <person name="Salamov A.A."/>
            <person name="Schmutz J."/>
            <person name="Selles B."/>
            <person name="Shapiro H."/>
            <person name="Tanguay P."/>
            <person name="Tuskan G.A."/>
            <person name="Henrissat B."/>
            <person name="Van de Peer Y."/>
            <person name="Rouze P."/>
            <person name="Ellis J.G."/>
            <person name="Dodds P.N."/>
            <person name="Schein J.E."/>
            <person name="Zhong S."/>
            <person name="Hamelin R.C."/>
            <person name="Grigoriev I.V."/>
            <person name="Szabo L.J."/>
            <person name="Martin F."/>
        </authorList>
    </citation>
    <scope>NUCLEOTIDE SEQUENCE [LARGE SCALE GENOMIC DNA]</scope>
    <source>
        <strain evidence="2">98AG31 / pathotype 3-4-7</strain>
    </source>
</reference>
<organism evidence="2">
    <name type="scientific">Melampsora larici-populina (strain 98AG31 / pathotype 3-4-7)</name>
    <name type="common">Poplar leaf rust fungus</name>
    <dbReference type="NCBI Taxonomy" id="747676"/>
    <lineage>
        <taxon>Eukaryota</taxon>
        <taxon>Fungi</taxon>
        <taxon>Dikarya</taxon>
        <taxon>Basidiomycota</taxon>
        <taxon>Pucciniomycotina</taxon>
        <taxon>Pucciniomycetes</taxon>
        <taxon>Pucciniales</taxon>
        <taxon>Melampsoraceae</taxon>
        <taxon>Melampsora</taxon>
    </lineage>
</organism>
<protein>
    <submittedName>
        <fullName evidence="1">Uncharacterized protein</fullName>
    </submittedName>
</protein>
<dbReference type="AlphaFoldDB" id="F4RVQ6"/>
<dbReference type="GeneID" id="18923689"/>
<dbReference type="VEuPathDB" id="FungiDB:MELLADRAFT_109206"/>
<sequence length="382" mass="44253">MWLKFPSREETSQYIIQEAIQRESIVHLVKGELLMAKTPNLPSAEFQRLYLAFINLKTPIDSKKASSLMNLIMKHLSHPKTPEMGAFDEDANTVRLLLHLEEYHQESYLQSKALIKTQKVQEKILQSDISFQLSDSRLSSRVKRLLNELQNTKFINEQHIFTIFQILKQEKMSGPQLGRFFRALNLVFNGNKVMYQHFDHQLNEYPEIVSKLLKMLIKHEYRAAKKYRSSLVEALISKGVLSESDTAEDSENLRGSFKQPLLTSMLYVIFKKMSLYEVITCLDRKEMLTMGMSKGSKTYHLGKMYQLQDVILAFVTLIALRSKMVSIVLKLEKMMKHVINYIYMSTLNYRTVPSMLCNDEAEVLAWSKYAGNAVVLTRAEVT</sequence>
<accession>F4RVQ6</accession>
<dbReference type="EMBL" id="GL883124">
    <property type="protein sequence ID" value="EGG03401.1"/>
    <property type="molecule type" value="Genomic_DNA"/>
</dbReference>
<evidence type="ECO:0000313" key="1">
    <source>
        <dbReference type="EMBL" id="EGG03401.1"/>
    </source>
</evidence>
<keyword evidence="2" id="KW-1185">Reference proteome</keyword>
<dbReference type="KEGG" id="mlr:MELLADRAFT_109206"/>
<proteinExistence type="predicted"/>
<dbReference type="HOGENOM" id="CLU_723777_0_0_1"/>